<dbReference type="Pfam" id="PF00472">
    <property type="entry name" value="RF-1"/>
    <property type="match status" value="1"/>
</dbReference>
<feature type="region of interest" description="Disordered" evidence="1">
    <location>
        <begin position="98"/>
        <end position="134"/>
    </location>
</feature>
<protein>
    <submittedName>
        <fullName evidence="3">Aminoacyl-tRNA hydrolase</fullName>
        <ecNumber evidence="3">3.1.1.29</ecNumber>
    </submittedName>
</protein>
<dbReference type="AlphaFoldDB" id="A0A6I6G5S3"/>
<dbReference type="PROSITE" id="PS00745">
    <property type="entry name" value="RF_PROK_I"/>
    <property type="match status" value="1"/>
</dbReference>
<dbReference type="EMBL" id="CP046566">
    <property type="protein sequence ID" value="QGW26733.1"/>
    <property type="molecule type" value="Genomic_DNA"/>
</dbReference>
<dbReference type="GO" id="GO:0003747">
    <property type="term" value="F:translation release factor activity"/>
    <property type="evidence" value="ECO:0007669"/>
    <property type="project" value="InterPro"/>
</dbReference>
<dbReference type="PANTHER" id="PTHR47814:SF1">
    <property type="entry name" value="PEPTIDYL-TRNA HYDROLASE ARFB"/>
    <property type="match status" value="1"/>
</dbReference>
<gene>
    <name evidence="3" type="ORF">GLV81_00180</name>
</gene>
<dbReference type="SUPFAM" id="SSF110916">
    <property type="entry name" value="Peptidyl-tRNA hydrolase domain-like"/>
    <property type="match status" value="1"/>
</dbReference>
<reference evidence="3 4" key="1">
    <citation type="submission" date="2019-11" db="EMBL/GenBank/DDBJ databases">
        <authorList>
            <person name="Im W.T."/>
        </authorList>
    </citation>
    <scope>NUCLEOTIDE SEQUENCE [LARGE SCALE GENOMIC DNA]</scope>
    <source>
        <strain evidence="3 4">SB-02</strain>
    </source>
</reference>
<dbReference type="KEGG" id="fls:GLV81_00180"/>
<proteinExistence type="predicted"/>
<dbReference type="PANTHER" id="PTHR47814">
    <property type="entry name" value="PEPTIDYL-TRNA HYDROLASE ARFB"/>
    <property type="match status" value="1"/>
</dbReference>
<dbReference type="GO" id="GO:0043022">
    <property type="term" value="F:ribosome binding"/>
    <property type="evidence" value="ECO:0007669"/>
    <property type="project" value="TreeGrafter"/>
</dbReference>
<feature type="domain" description="Prokaryotic-type class I peptide chain release factors" evidence="2">
    <location>
        <begin position="15"/>
        <end position="31"/>
    </location>
</feature>
<accession>A0A6I6G5S3</accession>
<evidence type="ECO:0000259" key="2">
    <source>
        <dbReference type="PROSITE" id="PS00745"/>
    </source>
</evidence>
<dbReference type="InterPro" id="IPR000352">
    <property type="entry name" value="Pep_chain_release_fac_I"/>
</dbReference>
<evidence type="ECO:0000256" key="1">
    <source>
        <dbReference type="SAM" id="MobiDB-lite"/>
    </source>
</evidence>
<feature type="compositionally biased region" description="Basic and acidic residues" evidence="1">
    <location>
        <begin position="108"/>
        <end position="125"/>
    </location>
</feature>
<name>A0A6I6G5S3_9BACT</name>
<dbReference type="Proteomes" id="UP000426027">
    <property type="component" value="Chromosome"/>
</dbReference>
<dbReference type="EC" id="3.1.1.29" evidence="3"/>
<organism evidence="3 4">
    <name type="scientific">Phnomibacter ginsenosidimutans</name>
    <dbReference type="NCBI Taxonomy" id="2676868"/>
    <lineage>
        <taxon>Bacteria</taxon>
        <taxon>Pseudomonadati</taxon>
        <taxon>Bacteroidota</taxon>
        <taxon>Chitinophagia</taxon>
        <taxon>Chitinophagales</taxon>
        <taxon>Chitinophagaceae</taxon>
        <taxon>Phnomibacter</taxon>
    </lineage>
</organism>
<keyword evidence="3" id="KW-0378">Hydrolase</keyword>
<evidence type="ECO:0000313" key="3">
    <source>
        <dbReference type="EMBL" id="QGW26733.1"/>
    </source>
</evidence>
<dbReference type="GO" id="GO:0072344">
    <property type="term" value="P:rescue of stalled ribosome"/>
    <property type="evidence" value="ECO:0007669"/>
    <property type="project" value="TreeGrafter"/>
</dbReference>
<keyword evidence="4" id="KW-1185">Reference proteome</keyword>
<evidence type="ECO:0000313" key="4">
    <source>
        <dbReference type="Proteomes" id="UP000426027"/>
    </source>
</evidence>
<dbReference type="GO" id="GO:0004045">
    <property type="term" value="F:peptidyl-tRNA hydrolase activity"/>
    <property type="evidence" value="ECO:0007669"/>
    <property type="project" value="UniProtKB-EC"/>
</dbReference>
<dbReference type="NCBIfam" id="NF006718">
    <property type="entry name" value="PRK09256.1"/>
    <property type="match status" value="1"/>
</dbReference>
<dbReference type="Gene3D" id="3.30.160.20">
    <property type="match status" value="1"/>
</dbReference>
<sequence length="134" mass="14893">MQPDFAHEIQYQFSRSGGKGGQNVNKVETAVTGFWSVANSAVLSDAQRQLLLQKLAHRLTAEQVLHVKAQTHRTQLSNKAEVLRKMQELVAKALTPKKARIATKPGKAAKEKRMAGKKQRSDIKKSRGKVSFTD</sequence>